<accession>A0A3P6DZH5</accession>
<gene>
    <name evidence="1" type="ORF">BOLC2T12434H</name>
</gene>
<protein>
    <submittedName>
        <fullName evidence="1">Uncharacterized protein</fullName>
    </submittedName>
</protein>
<organism evidence="1">
    <name type="scientific">Brassica oleracea</name>
    <name type="common">Wild cabbage</name>
    <dbReference type="NCBI Taxonomy" id="3712"/>
    <lineage>
        <taxon>Eukaryota</taxon>
        <taxon>Viridiplantae</taxon>
        <taxon>Streptophyta</taxon>
        <taxon>Embryophyta</taxon>
        <taxon>Tracheophyta</taxon>
        <taxon>Spermatophyta</taxon>
        <taxon>Magnoliopsida</taxon>
        <taxon>eudicotyledons</taxon>
        <taxon>Gunneridae</taxon>
        <taxon>Pentapetalae</taxon>
        <taxon>rosids</taxon>
        <taxon>malvids</taxon>
        <taxon>Brassicales</taxon>
        <taxon>Brassicaceae</taxon>
        <taxon>Brassiceae</taxon>
        <taxon>Brassica</taxon>
    </lineage>
</organism>
<dbReference type="EMBL" id="LR031874">
    <property type="protein sequence ID" value="VDD27445.1"/>
    <property type="molecule type" value="Genomic_DNA"/>
</dbReference>
<reference evidence="1" key="1">
    <citation type="submission" date="2018-11" db="EMBL/GenBank/DDBJ databases">
        <authorList>
            <consortium name="Genoscope - CEA"/>
            <person name="William W."/>
        </authorList>
    </citation>
    <scope>NUCLEOTIDE SEQUENCE</scope>
</reference>
<proteinExistence type="predicted"/>
<evidence type="ECO:0000313" key="1">
    <source>
        <dbReference type="EMBL" id="VDD27445.1"/>
    </source>
</evidence>
<dbReference type="AlphaFoldDB" id="A0A3P6DZH5"/>
<name>A0A3P6DZH5_BRAOL</name>
<sequence length="34" mass="3981">MIPFSSSTKPLKLSSSALVFFIMNPHLRKRSRFR</sequence>